<proteinExistence type="predicted"/>
<dbReference type="VEuPathDB" id="MicrosporidiaDB:CWI39_0956p0020"/>
<evidence type="ECO:0000256" key="1">
    <source>
        <dbReference type="ARBA" id="ARBA00022801"/>
    </source>
</evidence>
<protein>
    <submittedName>
        <fullName evidence="4">DUF4217 domain-containing protein</fullName>
    </submittedName>
</protein>
<dbReference type="Pfam" id="PF13959">
    <property type="entry name" value="CTE_SPB4"/>
    <property type="match status" value="1"/>
</dbReference>
<keyword evidence="2" id="KW-0347">Helicase</keyword>
<accession>A0A4Q9L793</accession>
<gene>
    <name evidence="4" type="ORF">CWI39_0956p0020</name>
</gene>
<dbReference type="SMART" id="SM01178">
    <property type="entry name" value="DUF4217"/>
    <property type="match status" value="1"/>
</dbReference>
<dbReference type="AlphaFoldDB" id="A0A4Q9L793"/>
<sequence length="84" mass="9949">EYCIERIKKITEKILKIVENNYFFKKNAILAFKSFLSSYSSLSLKEYFDVRKIDIEEFCKSFGLSSMPAIQFSANFNKKTQKRL</sequence>
<comment type="caution">
    <text evidence="4">The sequence shown here is derived from an EMBL/GenBank/DDBJ whole genome shotgun (WGS) entry which is preliminary data.</text>
</comment>
<reference evidence="4 5" key="1">
    <citation type="submission" date="2017-12" db="EMBL/GenBank/DDBJ databases">
        <authorList>
            <person name="Pombert J.-F."/>
            <person name="Haag K.L."/>
            <person name="Ebert D."/>
        </authorList>
    </citation>
    <scope>NUCLEOTIDE SEQUENCE [LARGE SCALE GENOMIC DNA]</scope>
    <source>
        <strain evidence="4">IL-BN-2</strain>
    </source>
</reference>
<evidence type="ECO:0000256" key="2">
    <source>
        <dbReference type="ARBA" id="ARBA00022806"/>
    </source>
</evidence>
<feature type="non-terminal residue" evidence="4">
    <location>
        <position position="1"/>
    </location>
</feature>
<feature type="domain" description="ATP-dependent rRNA helicase SPB4-like C-terminal extension" evidence="3">
    <location>
        <begin position="9"/>
        <end position="72"/>
    </location>
</feature>
<name>A0A4Q9L793_9MICR</name>
<dbReference type="InterPro" id="IPR025313">
    <property type="entry name" value="SPB4-like_CTE"/>
</dbReference>
<keyword evidence="2" id="KW-0067">ATP-binding</keyword>
<keyword evidence="1" id="KW-0378">Hydrolase</keyword>
<dbReference type="GO" id="GO:0004386">
    <property type="term" value="F:helicase activity"/>
    <property type="evidence" value="ECO:0007669"/>
    <property type="project" value="UniProtKB-KW"/>
</dbReference>
<evidence type="ECO:0000313" key="4">
    <source>
        <dbReference type="EMBL" id="TBU03508.1"/>
    </source>
</evidence>
<organism evidence="4 5">
    <name type="scientific">Hamiltosporidium magnivora</name>
    <dbReference type="NCBI Taxonomy" id="148818"/>
    <lineage>
        <taxon>Eukaryota</taxon>
        <taxon>Fungi</taxon>
        <taxon>Fungi incertae sedis</taxon>
        <taxon>Microsporidia</taxon>
        <taxon>Dubosqiidae</taxon>
        <taxon>Hamiltosporidium</taxon>
    </lineage>
</organism>
<evidence type="ECO:0000259" key="3">
    <source>
        <dbReference type="SMART" id="SM01178"/>
    </source>
</evidence>
<dbReference type="GO" id="GO:0016787">
    <property type="term" value="F:hydrolase activity"/>
    <property type="evidence" value="ECO:0007669"/>
    <property type="project" value="UniProtKB-KW"/>
</dbReference>
<dbReference type="Proteomes" id="UP000293045">
    <property type="component" value="Unassembled WGS sequence"/>
</dbReference>
<dbReference type="VEuPathDB" id="MicrosporidiaDB:CWI36_1690p0010"/>
<evidence type="ECO:0000313" key="5">
    <source>
        <dbReference type="Proteomes" id="UP000293045"/>
    </source>
</evidence>
<keyword evidence="2" id="KW-0547">Nucleotide-binding</keyword>
<dbReference type="EMBL" id="PIXR01000956">
    <property type="protein sequence ID" value="TBU03508.1"/>
    <property type="molecule type" value="Genomic_DNA"/>
</dbReference>